<evidence type="ECO:0008006" key="5">
    <source>
        <dbReference type="Google" id="ProtNLM"/>
    </source>
</evidence>
<gene>
    <name evidence="3" type="ORF">KSF_110050</name>
</gene>
<feature type="region of interest" description="Disordered" evidence="1">
    <location>
        <begin position="48"/>
        <end position="70"/>
    </location>
</feature>
<dbReference type="EMBL" id="BNJK01000004">
    <property type="protein sequence ID" value="GHP00958.1"/>
    <property type="molecule type" value="Genomic_DNA"/>
</dbReference>
<dbReference type="Gene3D" id="2.130.10.10">
    <property type="entry name" value="YVTN repeat-like/Quinoprotein amine dehydrogenase"/>
    <property type="match status" value="1"/>
</dbReference>
<organism evidence="3 4">
    <name type="scientific">Reticulibacter mediterranei</name>
    <dbReference type="NCBI Taxonomy" id="2778369"/>
    <lineage>
        <taxon>Bacteria</taxon>
        <taxon>Bacillati</taxon>
        <taxon>Chloroflexota</taxon>
        <taxon>Ktedonobacteria</taxon>
        <taxon>Ktedonobacterales</taxon>
        <taxon>Reticulibacteraceae</taxon>
        <taxon>Reticulibacter</taxon>
    </lineage>
</organism>
<proteinExistence type="predicted"/>
<evidence type="ECO:0000256" key="1">
    <source>
        <dbReference type="SAM" id="MobiDB-lite"/>
    </source>
</evidence>
<keyword evidence="2" id="KW-0472">Membrane</keyword>
<dbReference type="PANTHER" id="PTHR47199:SF2">
    <property type="entry name" value="PHOTOSYSTEM II STABILITY_ASSEMBLY FACTOR HCF136, CHLOROPLASTIC"/>
    <property type="match status" value="1"/>
</dbReference>
<accession>A0A8J3N712</accession>
<keyword evidence="2" id="KW-1133">Transmembrane helix</keyword>
<dbReference type="PANTHER" id="PTHR47199">
    <property type="entry name" value="PHOTOSYSTEM II STABILITY/ASSEMBLY FACTOR HCF136, CHLOROPLASTIC"/>
    <property type="match status" value="1"/>
</dbReference>
<name>A0A8J3N712_9CHLR</name>
<keyword evidence="4" id="KW-1185">Reference proteome</keyword>
<dbReference type="InterPro" id="IPR015943">
    <property type="entry name" value="WD40/YVTN_repeat-like_dom_sf"/>
</dbReference>
<feature type="compositionally biased region" description="Low complexity" evidence="1">
    <location>
        <begin position="113"/>
        <end position="137"/>
    </location>
</feature>
<evidence type="ECO:0000256" key="2">
    <source>
        <dbReference type="SAM" id="Phobius"/>
    </source>
</evidence>
<feature type="region of interest" description="Disordered" evidence="1">
    <location>
        <begin position="112"/>
        <end position="138"/>
    </location>
</feature>
<dbReference type="SUPFAM" id="SSF110296">
    <property type="entry name" value="Oligoxyloglucan reducing end-specific cellobiohydrolase"/>
    <property type="match status" value="1"/>
</dbReference>
<dbReference type="Proteomes" id="UP000597444">
    <property type="component" value="Unassembled WGS sequence"/>
</dbReference>
<reference evidence="3" key="1">
    <citation type="submission" date="2020-10" db="EMBL/GenBank/DDBJ databases">
        <title>Taxonomic study of unclassified bacteria belonging to the class Ktedonobacteria.</title>
        <authorList>
            <person name="Yabe S."/>
            <person name="Wang C.M."/>
            <person name="Zheng Y."/>
            <person name="Sakai Y."/>
            <person name="Cavaletti L."/>
            <person name="Monciardini P."/>
            <person name="Donadio S."/>
        </authorList>
    </citation>
    <scope>NUCLEOTIDE SEQUENCE</scope>
    <source>
        <strain evidence="3">ID150040</strain>
    </source>
</reference>
<dbReference type="CDD" id="cd15482">
    <property type="entry name" value="Sialidase_non-viral"/>
    <property type="match status" value="1"/>
</dbReference>
<comment type="caution">
    <text evidence="3">The sequence shown here is derived from an EMBL/GenBank/DDBJ whole genome shotgun (WGS) entry which is preliminary data.</text>
</comment>
<dbReference type="AlphaFoldDB" id="A0A8J3N712"/>
<dbReference type="RefSeq" id="WP_220211535.1">
    <property type="nucleotide sequence ID" value="NZ_BNJK01000004.1"/>
</dbReference>
<keyword evidence="2" id="KW-0812">Transmembrane</keyword>
<protein>
    <recommendedName>
        <fullName evidence="5">Sortilin N-terminal domain-containing protein</fullName>
    </recommendedName>
</protein>
<evidence type="ECO:0000313" key="4">
    <source>
        <dbReference type="Proteomes" id="UP000597444"/>
    </source>
</evidence>
<evidence type="ECO:0000313" key="3">
    <source>
        <dbReference type="EMBL" id="GHP00958.1"/>
    </source>
</evidence>
<feature type="transmembrane region" description="Helical" evidence="2">
    <location>
        <begin position="84"/>
        <end position="107"/>
    </location>
</feature>
<sequence length="456" mass="51506">MLNQDDMLNEEYENVPLVRDLQSFYDTHGEDERDLNFIREQLSQTRTLPFERPLARDDTQRTNDARRRNVRPKKPHRFFVNQRFWSVLAATLVVMLLTGSFIALFTLAPHQRTGSVAGGTSAKSSTTSSPSQQTFGPDKVSIDSIRMFDEKRGWAQAYINDESRQPLLLHTSDGGQHWVSVTPENIEQYPILYFLDANTAITSSRLLMRTAKDRSNTYAEIFITRDAGKTWQKSNSQITGKPHSFFFLNANEGWVVSVKESMGASFDTPLPMMLFQTKDGGRTWKQMPDIKLATDSPGVDIMFLNQTTGWLTKGFWLVHGAGKTIYMETYVTHDGGASWQPVKIPGVNVSALPTFFNAKDGIIKGIMGSGTNIKGKSYMTHDGGFTWSEVNLAFGYPHSVISPQRWRWIETPSHASPILHITNDAGLHWTTLQPKGFKNPGGFSNWNSLQIRWDGR</sequence>
<feature type="compositionally biased region" description="Basic and acidic residues" evidence="1">
    <location>
        <begin position="53"/>
        <end position="67"/>
    </location>
</feature>